<dbReference type="SUPFAM" id="SSF53850">
    <property type="entry name" value="Periplasmic binding protein-like II"/>
    <property type="match status" value="1"/>
</dbReference>
<protein>
    <recommendedName>
        <fullName evidence="1">Solute-binding protein family 5 domain-containing protein</fullName>
    </recommendedName>
</protein>
<dbReference type="Proteomes" id="UP000239907">
    <property type="component" value="Unassembled WGS sequence"/>
</dbReference>
<keyword evidence="3" id="KW-1185">Reference proteome</keyword>
<reference evidence="2 3" key="1">
    <citation type="submission" date="2016-12" db="EMBL/GenBank/DDBJ databases">
        <title>Study of bacterial adaptation to deep sea.</title>
        <authorList>
            <person name="Song J."/>
            <person name="Yoshizawa S."/>
            <person name="Kogure K."/>
        </authorList>
    </citation>
    <scope>NUCLEOTIDE SEQUENCE [LARGE SCALE GENOMIC DNA]</scope>
    <source>
        <strain evidence="2 3">SAORIC-165</strain>
    </source>
</reference>
<dbReference type="AlphaFoldDB" id="A0A2S7U666"/>
<feature type="domain" description="Solute-binding protein family 5" evidence="1">
    <location>
        <begin position="179"/>
        <end position="557"/>
    </location>
</feature>
<dbReference type="Gene3D" id="3.40.190.10">
    <property type="entry name" value="Periplasmic binding protein-like II"/>
    <property type="match status" value="1"/>
</dbReference>
<dbReference type="RefSeq" id="WP_165788880.1">
    <property type="nucleotide sequence ID" value="NZ_MQWA01000001.1"/>
</dbReference>
<dbReference type="Gene3D" id="3.10.105.10">
    <property type="entry name" value="Dipeptide-binding Protein, Domain 3"/>
    <property type="match status" value="1"/>
</dbReference>
<dbReference type="Gene3D" id="3.90.76.10">
    <property type="entry name" value="Dipeptide-binding Protein, Domain 1"/>
    <property type="match status" value="1"/>
</dbReference>
<dbReference type="GO" id="GO:1904680">
    <property type="term" value="F:peptide transmembrane transporter activity"/>
    <property type="evidence" value="ECO:0007669"/>
    <property type="project" value="TreeGrafter"/>
</dbReference>
<dbReference type="InterPro" id="IPR039424">
    <property type="entry name" value="SBP_5"/>
</dbReference>
<dbReference type="Pfam" id="PF00496">
    <property type="entry name" value="SBP_bac_5"/>
    <property type="match status" value="1"/>
</dbReference>
<evidence type="ECO:0000313" key="3">
    <source>
        <dbReference type="Proteomes" id="UP000239907"/>
    </source>
</evidence>
<comment type="caution">
    <text evidence="2">The sequence shown here is derived from an EMBL/GenBank/DDBJ whole genome shotgun (WGS) entry which is preliminary data.</text>
</comment>
<dbReference type="PANTHER" id="PTHR30290">
    <property type="entry name" value="PERIPLASMIC BINDING COMPONENT OF ABC TRANSPORTER"/>
    <property type="match status" value="1"/>
</dbReference>
<proteinExistence type="predicted"/>
<organism evidence="2 3">
    <name type="scientific">Rubritalea profundi</name>
    <dbReference type="NCBI Taxonomy" id="1658618"/>
    <lineage>
        <taxon>Bacteria</taxon>
        <taxon>Pseudomonadati</taxon>
        <taxon>Verrucomicrobiota</taxon>
        <taxon>Verrucomicrobiia</taxon>
        <taxon>Verrucomicrobiales</taxon>
        <taxon>Rubritaleaceae</taxon>
        <taxon>Rubritalea</taxon>
    </lineage>
</organism>
<gene>
    <name evidence="2" type="ORF">BSZ32_15085</name>
</gene>
<dbReference type="EMBL" id="MQWA01000001">
    <property type="protein sequence ID" value="PQJ29683.1"/>
    <property type="molecule type" value="Genomic_DNA"/>
</dbReference>
<sequence>MRKLIHLLLLSAAAVCMTSCSKEQDQVKRESGFPDFVENYNRNISEWLLEEQVKLDKREAKHQDELASAGSDSEKTSIEGKIKDLAKKRAKYTYRQSLGKYFDFKKHEDIPNDLVWENGADNPIIGDPRAKKGGTLHTYMLSFPKTLRPFGPNSNGSLRGELYDLIDMSLIAYHPITEKVIPALAKEWAYGADGRTVFYRIDPDATYNDGVKVKATDFMFYIYVRISDNLSNPFQKQYFREQFANFTTYGDSVISISLPEPKPRLALYASLSPSAPHFYEAYGPDYKDRYQWLVPPTTGAYTILPKDVKKGRSLTQSRIKDWWAKDKKYYKHANNVDKINYQVIADQSKAFELFLIGDIDFFSLNVPDYWYEKMEVPQYFGGYIEKVQFYNIFPRTPRGLYLNLAKKPLDNLNVRKGLSHAMDFDTVNTVLFRGDVERLQSWTEGYGKFSNPNIQAREYSVSKAEEYFTKAGYTKRDSEGYLVSESGKRMQLEITWGRAPIYDQIMDKLKEGAKKAGVEILLDGQISSVAFTKMLEKRHQAAFLGWNVQPPFPRYYGSFHSKNAYDEKGNLKKQTTNMNSYSNPEMDRLSENIRAATSEEALQRDSWKAEQLIHDDALFIPAIKSGYLRQGHWRWLKWPQTKHYEFNAPAVSLAYESYLYWIDEDLKKETLAAKKAGMKLPEKNHFYDLYRKGIPTLNELEQRKVKQN</sequence>
<dbReference type="InterPro" id="IPR000914">
    <property type="entry name" value="SBP_5_dom"/>
</dbReference>
<name>A0A2S7U666_9BACT</name>
<dbReference type="GO" id="GO:0015833">
    <property type="term" value="P:peptide transport"/>
    <property type="evidence" value="ECO:0007669"/>
    <property type="project" value="TreeGrafter"/>
</dbReference>
<accession>A0A2S7U666</accession>
<evidence type="ECO:0000259" key="1">
    <source>
        <dbReference type="Pfam" id="PF00496"/>
    </source>
</evidence>
<evidence type="ECO:0000313" key="2">
    <source>
        <dbReference type="EMBL" id="PQJ29683.1"/>
    </source>
</evidence>